<dbReference type="AlphaFoldDB" id="A0A232F910"/>
<feature type="non-terminal residue" evidence="2">
    <location>
        <position position="1"/>
    </location>
</feature>
<gene>
    <name evidence="2" type="ORF">TSAR_009524</name>
</gene>
<evidence type="ECO:0000313" key="2">
    <source>
        <dbReference type="EMBL" id="OXU26933.1"/>
    </source>
</evidence>
<comment type="caution">
    <text evidence="2">The sequence shown here is derived from an EMBL/GenBank/DDBJ whole genome shotgun (WGS) entry which is preliminary data.</text>
</comment>
<organism evidence="2 3">
    <name type="scientific">Trichomalopsis sarcophagae</name>
    <dbReference type="NCBI Taxonomy" id="543379"/>
    <lineage>
        <taxon>Eukaryota</taxon>
        <taxon>Metazoa</taxon>
        <taxon>Ecdysozoa</taxon>
        <taxon>Arthropoda</taxon>
        <taxon>Hexapoda</taxon>
        <taxon>Insecta</taxon>
        <taxon>Pterygota</taxon>
        <taxon>Neoptera</taxon>
        <taxon>Endopterygota</taxon>
        <taxon>Hymenoptera</taxon>
        <taxon>Apocrita</taxon>
        <taxon>Proctotrupomorpha</taxon>
        <taxon>Chalcidoidea</taxon>
        <taxon>Pteromalidae</taxon>
        <taxon>Pteromalinae</taxon>
        <taxon>Trichomalopsis</taxon>
    </lineage>
</organism>
<protein>
    <submittedName>
        <fullName evidence="2">Uncharacterized protein</fullName>
    </submittedName>
</protein>
<dbReference type="EMBL" id="NNAY01000696">
    <property type="protein sequence ID" value="OXU26933.1"/>
    <property type="molecule type" value="Genomic_DNA"/>
</dbReference>
<name>A0A232F910_9HYME</name>
<sequence>LEKSLERENSEADEKEYVGFLGDCRKGRDAGISCTGRLTPSELLPDRSDVFLEPYLQQSQHQAPQQQQQQSNPAGNSPSSPPPDPRHHHQLHHVQTINKNSINIYGNKSSFATRGFLVAEHEYRDGNTLLGSWCPGWAVSTSSPTVSRKINNFFVPKLVTREFLRSQNTNIVTLTLLEVPSAQEDDVDTVYPGHQIPRKRLSSLYSYTVTSKTPNQRVSTKYVVILRETPGDDETTLIQPTLGAGYLEERCRRYIRVQRPPKSSINESREKMSLIFHETPGDDVDTDNPGHQVLLRVLPSLYSCSSTSKTPE</sequence>
<feature type="compositionally biased region" description="Low complexity" evidence="1">
    <location>
        <begin position="57"/>
        <end position="78"/>
    </location>
</feature>
<evidence type="ECO:0000313" key="3">
    <source>
        <dbReference type="Proteomes" id="UP000215335"/>
    </source>
</evidence>
<feature type="region of interest" description="Disordered" evidence="1">
    <location>
        <begin position="24"/>
        <end position="89"/>
    </location>
</feature>
<proteinExistence type="predicted"/>
<reference evidence="2 3" key="1">
    <citation type="journal article" date="2017" name="Curr. Biol.">
        <title>The Evolution of Venom by Co-option of Single-Copy Genes.</title>
        <authorList>
            <person name="Martinson E.O."/>
            <person name="Mrinalini"/>
            <person name="Kelkar Y.D."/>
            <person name="Chang C.H."/>
            <person name="Werren J.H."/>
        </authorList>
    </citation>
    <scope>NUCLEOTIDE SEQUENCE [LARGE SCALE GENOMIC DNA]</scope>
    <source>
        <strain evidence="2 3">Alberta</strain>
        <tissue evidence="2">Whole body</tissue>
    </source>
</reference>
<evidence type="ECO:0000256" key="1">
    <source>
        <dbReference type="SAM" id="MobiDB-lite"/>
    </source>
</evidence>
<accession>A0A232F910</accession>
<dbReference type="Proteomes" id="UP000215335">
    <property type="component" value="Unassembled WGS sequence"/>
</dbReference>
<keyword evidence="3" id="KW-1185">Reference proteome</keyword>